<dbReference type="Pfam" id="PF21524">
    <property type="entry name" value="SAMD1_WH"/>
    <property type="match status" value="1"/>
</dbReference>
<dbReference type="KEGG" id="aplc:110979389"/>
<dbReference type="PROSITE" id="PS50865">
    <property type="entry name" value="ZF_MYND_2"/>
    <property type="match status" value="1"/>
</dbReference>
<dbReference type="SMART" id="SM00249">
    <property type="entry name" value="PHD"/>
    <property type="match status" value="1"/>
</dbReference>
<keyword evidence="3" id="KW-0158">Chromosome</keyword>
<feature type="region of interest" description="Disordered" evidence="18">
    <location>
        <begin position="551"/>
        <end position="582"/>
    </location>
</feature>
<dbReference type="SUPFAM" id="SSF47370">
    <property type="entry name" value="Bromodomain"/>
    <property type="match status" value="1"/>
</dbReference>
<feature type="domain" description="PWWP" evidence="21">
    <location>
        <begin position="285"/>
        <end position="336"/>
    </location>
</feature>
<dbReference type="Gene3D" id="3.30.40.10">
    <property type="entry name" value="Zinc/RING finger domain, C3HC4 (zinc finger)"/>
    <property type="match status" value="1"/>
</dbReference>
<sequence length="639" mass="73420">MAPILTSRRMSNPHTVQQLWEAVTAIRNQKQVANMERILKFMKREYGVSAKETQQQLAYATKDGLIVKDNSRAKKGVRAGQEQEAYWCTVEQEDESKESHDWYCCKCHGPGEVLCCGSCYRVYHPDCVPEGVDLGNLGSSWTCPVCRQIKSPRQKLTKPVLYKLLNHVLKRMKDKARDLHKKLNMGALPNYYNLVYRHVDLATIMQQKVEDKRYRCIEEFQADAEMMVHTAVIYHGQTHERTDLCQFTLNDCNYDLAEIQLCKDCYLMSNSRTDKGWFCKPCDPAHEVVWAQMKGFGYWPAKVLQRVDSNVDVRFFGSRHQRAWIPEEKTRDISVHHSKLSVKATQGWRKALKELHTYLGKNPRSDSEESVDSKPTRKRSREDSSKTEGSGENEDDVVSSTYSDGDQVETKQSRLQDHSVSTSQASPDGVTADENTVKKEHSSSTPPSSPNPAPPEVIAPPPNKKLRRNSTSTVEHQEMPQLPKVPDGESGSGAPLQCKCQEVFDAMLAEKLAQQQKELQKEHQKALEKAVKEALKKAKEEFKAEKEKALAHAKESAKMELEAERKEAAERAQQDKDEELEKLKTKHKEEISFTKKRQWCINCEQEAMYHCCWNTSYCSISCQQSHWHKEHKRLCRRKR</sequence>
<evidence type="ECO:0000256" key="10">
    <source>
        <dbReference type="ARBA" id="ARBA00022843"/>
    </source>
</evidence>
<dbReference type="Pfam" id="PF00439">
    <property type="entry name" value="Bromodomain"/>
    <property type="match status" value="1"/>
</dbReference>
<dbReference type="InterPro" id="IPR019786">
    <property type="entry name" value="Zinc_finger_PHD-type_CS"/>
</dbReference>
<keyword evidence="5" id="KW-1017">Isopeptide bond</keyword>
<evidence type="ECO:0000256" key="8">
    <source>
        <dbReference type="ARBA" id="ARBA00022771"/>
    </source>
</evidence>
<dbReference type="InterPro" id="IPR019787">
    <property type="entry name" value="Znf_PHD-finger"/>
</dbReference>
<keyword evidence="12" id="KW-0805">Transcription regulation</keyword>
<evidence type="ECO:0000259" key="20">
    <source>
        <dbReference type="PROSITE" id="PS50016"/>
    </source>
</evidence>
<evidence type="ECO:0000256" key="9">
    <source>
        <dbReference type="ARBA" id="ARBA00022833"/>
    </source>
</evidence>
<gene>
    <name evidence="25" type="primary">LOC110979389</name>
</gene>
<evidence type="ECO:0000256" key="18">
    <source>
        <dbReference type="SAM" id="MobiDB-lite"/>
    </source>
</evidence>
<evidence type="ECO:0000313" key="24">
    <source>
        <dbReference type="Proteomes" id="UP000694845"/>
    </source>
</evidence>
<feature type="domain" description="MYND-type" evidence="22">
    <location>
        <begin position="600"/>
        <end position="635"/>
    </location>
</feature>
<dbReference type="CDD" id="cd20159">
    <property type="entry name" value="PWWP_BS69"/>
    <property type="match status" value="1"/>
</dbReference>
<dbReference type="Gene3D" id="1.20.920.10">
    <property type="entry name" value="Bromodomain-like"/>
    <property type="match status" value="1"/>
</dbReference>
<accession>A0A8B7YGQ7</accession>
<dbReference type="Gene3D" id="6.10.140.2220">
    <property type="match status" value="1"/>
</dbReference>
<keyword evidence="9" id="KW-0862">Zinc</keyword>
<dbReference type="Pfam" id="PF24324">
    <property type="entry name" value="MYND_ZMYND11_ZMYD8"/>
    <property type="match status" value="1"/>
</dbReference>
<dbReference type="Pfam" id="PF00855">
    <property type="entry name" value="PWWP"/>
    <property type="match status" value="1"/>
</dbReference>
<organism evidence="24 25">
    <name type="scientific">Acanthaster planci</name>
    <name type="common">Crown-of-thorns starfish</name>
    <dbReference type="NCBI Taxonomy" id="133434"/>
    <lineage>
        <taxon>Eukaryota</taxon>
        <taxon>Metazoa</taxon>
        <taxon>Echinodermata</taxon>
        <taxon>Eleutherozoa</taxon>
        <taxon>Asterozoa</taxon>
        <taxon>Asteroidea</taxon>
        <taxon>Valvatacea</taxon>
        <taxon>Valvatida</taxon>
        <taxon>Acanthasteridae</taxon>
        <taxon>Acanthaster</taxon>
    </lineage>
</organism>
<evidence type="ECO:0000256" key="14">
    <source>
        <dbReference type="ARBA" id="ARBA00023163"/>
    </source>
</evidence>
<dbReference type="InterPro" id="IPR001965">
    <property type="entry name" value="Znf_PHD"/>
</dbReference>
<dbReference type="InterPro" id="IPR011011">
    <property type="entry name" value="Znf_FYVE_PHD"/>
</dbReference>
<dbReference type="PROSITE" id="PS50812">
    <property type="entry name" value="PWWP"/>
    <property type="match status" value="1"/>
</dbReference>
<evidence type="ECO:0000259" key="21">
    <source>
        <dbReference type="PROSITE" id="PS50812"/>
    </source>
</evidence>
<feature type="compositionally biased region" description="Basic and acidic residues" evidence="18">
    <location>
        <begin position="363"/>
        <end position="386"/>
    </location>
</feature>
<keyword evidence="6" id="KW-0597">Phosphoprotein</keyword>
<dbReference type="GO" id="GO:0008270">
    <property type="term" value="F:zinc ion binding"/>
    <property type="evidence" value="ECO:0007669"/>
    <property type="project" value="UniProtKB-KW"/>
</dbReference>
<name>A0A8B7YGQ7_ACAPL</name>
<keyword evidence="13 16" id="KW-0103">Bromodomain</keyword>
<keyword evidence="14" id="KW-0804">Transcription</keyword>
<dbReference type="InterPro" id="IPR047269">
    <property type="entry name" value="ZMY11"/>
</dbReference>
<keyword evidence="7" id="KW-0479">Metal-binding</keyword>
<dbReference type="InterPro" id="IPR001487">
    <property type="entry name" value="Bromodomain"/>
</dbReference>
<evidence type="ECO:0000256" key="16">
    <source>
        <dbReference type="PROSITE-ProRule" id="PRU00035"/>
    </source>
</evidence>
<evidence type="ECO:0000259" key="22">
    <source>
        <dbReference type="PROSITE" id="PS50865"/>
    </source>
</evidence>
<evidence type="ECO:0000259" key="23">
    <source>
        <dbReference type="PROSITE" id="PS52014"/>
    </source>
</evidence>
<keyword evidence="24" id="KW-1185">Reference proteome</keyword>
<keyword evidence="4" id="KW-0678">Repressor</keyword>
<protein>
    <submittedName>
        <fullName evidence="25">Zinc finger MYND domain-containing protein 11-like isoform X1</fullName>
    </submittedName>
</protein>
<evidence type="ECO:0000256" key="2">
    <source>
        <dbReference type="ARBA" id="ARBA00004286"/>
    </source>
</evidence>
<feature type="compositionally biased region" description="Basic and acidic residues" evidence="18">
    <location>
        <begin position="408"/>
        <end position="417"/>
    </location>
</feature>
<dbReference type="SUPFAM" id="SSF144232">
    <property type="entry name" value="HIT/MYND zinc finger-like"/>
    <property type="match status" value="1"/>
</dbReference>
<dbReference type="SUPFAM" id="SSF57903">
    <property type="entry name" value="FYVE/PHD zinc finger"/>
    <property type="match status" value="1"/>
</dbReference>
<evidence type="ECO:0000313" key="25">
    <source>
        <dbReference type="RefSeq" id="XP_022090831.1"/>
    </source>
</evidence>
<evidence type="ECO:0000256" key="11">
    <source>
        <dbReference type="ARBA" id="ARBA00022853"/>
    </source>
</evidence>
<dbReference type="OMA" id="QCHRVYH"/>
<feature type="compositionally biased region" description="Pro residues" evidence="18">
    <location>
        <begin position="447"/>
        <end position="463"/>
    </location>
</feature>
<keyword evidence="15" id="KW-0539">Nucleus</keyword>
<comment type="subcellular location">
    <subcellularLocation>
        <location evidence="2">Chromosome</location>
    </subcellularLocation>
    <subcellularLocation>
        <location evidence="1">Nucleus</location>
    </subcellularLocation>
</comment>
<dbReference type="GO" id="GO:0140006">
    <property type="term" value="F:histone H3 reader activity"/>
    <property type="evidence" value="ECO:0007669"/>
    <property type="project" value="UniProtKB-ARBA"/>
</dbReference>
<evidence type="ECO:0000256" key="4">
    <source>
        <dbReference type="ARBA" id="ARBA00022491"/>
    </source>
</evidence>
<dbReference type="FunFam" id="6.10.140.2220:FF:000002">
    <property type="entry name" value="Protein kinase C-binding protein 1 isoform C"/>
    <property type="match status" value="1"/>
</dbReference>
<dbReference type="OrthoDB" id="6272564at2759"/>
<evidence type="ECO:0000256" key="6">
    <source>
        <dbReference type="ARBA" id="ARBA00022553"/>
    </source>
</evidence>
<dbReference type="GO" id="GO:0009966">
    <property type="term" value="P:regulation of signal transduction"/>
    <property type="evidence" value="ECO:0007669"/>
    <property type="project" value="TreeGrafter"/>
</dbReference>
<dbReference type="InterPro" id="IPR057053">
    <property type="entry name" value="MYND_ZMYND11_ZMYD8"/>
</dbReference>
<feature type="domain" description="SAMD1-like winged helix (WH)" evidence="23">
    <location>
        <begin position="7"/>
        <end position="83"/>
    </location>
</feature>
<dbReference type="GO" id="GO:0005634">
    <property type="term" value="C:nucleus"/>
    <property type="evidence" value="ECO:0007669"/>
    <property type="project" value="UniProtKB-SubCell"/>
</dbReference>
<dbReference type="PANTHER" id="PTHR46379:SF1">
    <property type="entry name" value="ZINC FINGER MYND DOMAIN-CONTAINING PROTEIN 11"/>
    <property type="match status" value="1"/>
</dbReference>
<dbReference type="InterPro" id="IPR013083">
    <property type="entry name" value="Znf_RING/FYVE/PHD"/>
</dbReference>
<evidence type="ECO:0000259" key="19">
    <source>
        <dbReference type="PROSITE" id="PS50014"/>
    </source>
</evidence>
<dbReference type="Proteomes" id="UP000694845">
    <property type="component" value="Unplaced"/>
</dbReference>
<evidence type="ECO:0000256" key="3">
    <source>
        <dbReference type="ARBA" id="ARBA00022454"/>
    </source>
</evidence>
<dbReference type="PROSITE" id="PS50016">
    <property type="entry name" value="ZF_PHD_2"/>
    <property type="match status" value="1"/>
</dbReference>
<dbReference type="InterPro" id="IPR048589">
    <property type="entry name" value="SAMD1-like_WH"/>
</dbReference>
<dbReference type="InterPro" id="IPR047268">
    <property type="entry name" value="PWWP_BS69"/>
</dbReference>
<keyword evidence="10" id="KW-0832">Ubl conjugation</keyword>
<evidence type="ECO:0000256" key="17">
    <source>
        <dbReference type="PROSITE-ProRule" id="PRU00134"/>
    </source>
</evidence>
<evidence type="ECO:0000256" key="13">
    <source>
        <dbReference type="ARBA" id="ARBA00023117"/>
    </source>
</evidence>
<dbReference type="GO" id="GO:0003714">
    <property type="term" value="F:transcription corepressor activity"/>
    <property type="evidence" value="ECO:0007669"/>
    <property type="project" value="InterPro"/>
</dbReference>
<dbReference type="GO" id="GO:0034243">
    <property type="term" value="P:regulation of transcription elongation by RNA polymerase II"/>
    <property type="evidence" value="ECO:0007669"/>
    <property type="project" value="InterPro"/>
</dbReference>
<dbReference type="CDD" id="cd15537">
    <property type="entry name" value="PHD_BS69"/>
    <property type="match status" value="1"/>
</dbReference>
<dbReference type="Gene3D" id="2.30.30.140">
    <property type="match status" value="1"/>
</dbReference>
<dbReference type="PROSITE" id="PS01359">
    <property type="entry name" value="ZF_PHD_1"/>
    <property type="match status" value="1"/>
</dbReference>
<feature type="domain" description="PHD-type" evidence="20">
    <location>
        <begin position="101"/>
        <end position="149"/>
    </location>
</feature>
<feature type="domain" description="Bromo" evidence="19">
    <location>
        <begin position="171"/>
        <end position="242"/>
    </location>
</feature>
<dbReference type="InterPro" id="IPR000313">
    <property type="entry name" value="PWWP_dom"/>
</dbReference>
<dbReference type="PROSITE" id="PS01360">
    <property type="entry name" value="ZF_MYND_1"/>
    <property type="match status" value="1"/>
</dbReference>
<dbReference type="SUPFAM" id="SSF63748">
    <property type="entry name" value="Tudor/PWWP/MBT"/>
    <property type="match status" value="1"/>
</dbReference>
<keyword evidence="11" id="KW-0156">Chromatin regulator</keyword>
<evidence type="ECO:0000256" key="1">
    <source>
        <dbReference type="ARBA" id="ARBA00004123"/>
    </source>
</evidence>
<dbReference type="CTD" id="10771"/>
<dbReference type="PROSITE" id="PS50014">
    <property type="entry name" value="BROMODOMAIN_2"/>
    <property type="match status" value="1"/>
</dbReference>
<evidence type="ECO:0000256" key="15">
    <source>
        <dbReference type="ARBA" id="ARBA00023242"/>
    </source>
</evidence>
<dbReference type="SMART" id="SM00293">
    <property type="entry name" value="PWWP"/>
    <property type="match status" value="1"/>
</dbReference>
<dbReference type="PANTHER" id="PTHR46379">
    <property type="entry name" value="ZINC FINGER MYND DOMAIN-CONTAINING"/>
    <property type="match status" value="1"/>
</dbReference>
<evidence type="ECO:0000256" key="7">
    <source>
        <dbReference type="ARBA" id="ARBA00022723"/>
    </source>
</evidence>
<dbReference type="PROSITE" id="PS52014">
    <property type="entry name" value="SAMD1_WH"/>
    <property type="match status" value="1"/>
</dbReference>
<reference evidence="25" key="1">
    <citation type="submission" date="2025-08" db="UniProtKB">
        <authorList>
            <consortium name="RefSeq"/>
        </authorList>
    </citation>
    <scope>IDENTIFICATION</scope>
</reference>
<proteinExistence type="predicted"/>
<dbReference type="GO" id="GO:0003677">
    <property type="term" value="F:DNA binding"/>
    <property type="evidence" value="ECO:0007669"/>
    <property type="project" value="InterPro"/>
</dbReference>
<dbReference type="InterPro" id="IPR036427">
    <property type="entry name" value="Bromodomain-like_sf"/>
</dbReference>
<evidence type="ECO:0000256" key="12">
    <source>
        <dbReference type="ARBA" id="ARBA00023015"/>
    </source>
</evidence>
<evidence type="ECO:0000256" key="5">
    <source>
        <dbReference type="ARBA" id="ARBA00022499"/>
    </source>
</evidence>
<dbReference type="GO" id="GO:0005694">
    <property type="term" value="C:chromosome"/>
    <property type="evidence" value="ECO:0007669"/>
    <property type="project" value="UniProtKB-SubCell"/>
</dbReference>
<dbReference type="SMART" id="SM00297">
    <property type="entry name" value="BROMO"/>
    <property type="match status" value="1"/>
</dbReference>
<dbReference type="InterPro" id="IPR002893">
    <property type="entry name" value="Znf_MYND"/>
</dbReference>
<dbReference type="GeneID" id="110979389"/>
<dbReference type="RefSeq" id="XP_022090831.1">
    <property type="nucleotide sequence ID" value="XM_022235139.1"/>
</dbReference>
<dbReference type="AlphaFoldDB" id="A0A8B7YGQ7"/>
<keyword evidence="8 17" id="KW-0863">Zinc-finger</keyword>
<feature type="region of interest" description="Disordered" evidence="18">
    <location>
        <begin position="359"/>
        <end position="496"/>
    </location>
</feature>